<name>A0A0N4Z6A0_PARTI</name>
<evidence type="ECO:0000256" key="5">
    <source>
        <dbReference type="ARBA" id="ARBA00022867"/>
    </source>
</evidence>
<dbReference type="InterPro" id="IPR029058">
    <property type="entry name" value="AB_hydrolase_fold"/>
</dbReference>
<keyword evidence="5" id="KW-0531">Neurotransmitter degradation</keyword>
<dbReference type="GO" id="GO:0005615">
    <property type="term" value="C:extracellular space"/>
    <property type="evidence" value="ECO:0007669"/>
    <property type="project" value="TreeGrafter"/>
</dbReference>
<keyword evidence="9" id="KW-1185">Reference proteome</keyword>
<evidence type="ECO:0000256" key="7">
    <source>
        <dbReference type="SAM" id="SignalP"/>
    </source>
</evidence>
<evidence type="ECO:0000256" key="2">
    <source>
        <dbReference type="ARBA" id="ARBA00013276"/>
    </source>
</evidence>
<accession>A0A0N4Z6A0</accession>
<dbReference type="Proteomes" id="UP000038045">
    <property type="component" value="Unplaced"/>
</dbReference>
<dbReference type="PRINTS" id="PR00878">
    <property type="entry name" value="CHOLNESTRASE"/>
</dbReference>
<keyword evidence="7" id="KW-0732">Signal</keyword>
<evidence type="ECO:0000256" key="1">
    <source>
        <dbReference type="ARBA" id="ARBA00005964"/>
    </source>
</evidence>
<sequence length="593" mass="67240">MISFKTILLLILKFSIVYCNSTVSPSVIIIAHSLERYENKSGFIRVNSTIIRGNELKINETAVDEYLGIGYAKPPVDDKRFGKPEFLEILSENKTIDATKPSNSCIQATSNIGFESKYFNDSKMNQSEDCLYLNIWVPNRETKNKSVLVFVHGGGLRFGSSNLDLYNGSMLAAKTGLIVVTLNYRLGIFGFAYMCCGNNITGNMGLLDQQVALKWINKYIRAFSGDPQNVTLWGQGAGAKCASAHLFSKESENYFQKLILMSGSINSLLYSMNQGYVDTKTRQTAINLKCYNSIKMYPKPHKEIFECMLKNETADIVKYSENVTFQTNMPSALGFNIILNDTVFFNGTLSNKLKTGDMKYRVDILFGMPNKAGSFFLPILKDAPKYNCSITGLFNYSSETCKMNKTHFETFCKYIKGPLKMDDNTIKIVKDTYLSSNGSRKNKTIAIKVLTDVSFRCHLIDFMRKVNIKTMGSIYGYYFNVSSAKNKWPRWMVSTHGDELDYAFGLPFRYPSDYGDNVTNEQEFSKNVMEMIKNFTDSSTPSLEWEKFIDTDREGTFIGPDFYNSRKLSLVEDMETNECRTVMPHLPMFLMGG</sequence>
<evidence type="ECO:0000259" key="8">
    <source>
        <dbReference type="Pfam" id="PF00135"/>
    </source>
</evidence>
<dbReference type="InterPro" id="IPR050654">
    <property type="entry name" value="AChE-related_enzymes"/>
</dbReference>
<dbReference type="AlphaFoldDB" id="A0A0N4Z6A0"/>
<feature type="chain" id="PRO_5005891180" description="acetylcholinesterase" evidence="7">
    <location>
        <begin position="20"/>
        <end position="593"/>
    </location>
</feature>
<dbReference type="STRING" id="131310.A0A0N4Z6A0"/>
<evidence type="ECO:0000313" key="10">
    <source>
        <dbReference type="WBParaSite" id="PTRK_0000268300.1"/>
    </source>
</evidence>
<dbReference type="InterPro" id="IPR000997">
    <property type="entry name" value="Cholinesterase"/>
</dbReference>
<dbReference type="PANTHER" id="PTHR43918:SF4">
    <property type="entry name" value="CARBOXYLIC ESTER HYDROLASE"/>
    <property type="match status" value="1"/>
</dbReference>
<keyword evidence="6" id="KW-1015">Disulfide bond</keyword>
<dbReference type="GO" id="GO:0003990">
    <property type="term" value="F:acetylcholinesterase activity"/>
    <property type="evidence" value="ECO:0007669"/>
    <property type="project" value="UniProtKB-EC"/>
</dbReference>
<feature type="signal peptide" evidence="7">
    <location>
        <begin position="1"/>
        <end position="19"/>
    </location>
</feature>
<dbReference type="Gene3D" id="3.40.50.1820">
    <property type="entry name" value="alpha/beta hydrolase"/>
    <property type="match status" value="1"/>
</dbReference>
<dbReference type="PANTHER" id="PTHR43918">
    <property type="entry name" value="ACETYLCHOLINESTERASE"/>
    <property type="match status" value="1"/>
</dbReference>
<evidence type="ECO:0000256" key="6">
    <source>
        <dbReference type="ARBA" id="ARBA00023157"/>
    </source>
</evidence>
<dbReference type="ESTHER" id="parti-a0a0n4z6a0">
    <property type="family name" value="Cholinesterase-like"/>
</dbReference>
<keyword evidence="4" id="KW-0378">Hydrolase</keyword>
<evidence type="ECO:0000256" key="3">
    <source>
        <dbReference type="ARBA" id="ARBA00022487"/>
    </source>
</evidence>
<protein>
    <recommendedName>
        <fullName evidence="2">acetylcholinesterase</fullName>
        <ecNumber evidence="2">3.1.1.7</ecNumber>
    </recommendedName>
</protein>
<comment type="similarity">
    <text evidence="1">Belongs to the type-B carboxylesterase/lipase family.</text>
</comment>
<dbReference type="WBParaSite" id="PTRK_0000268300.1">
    <property type="protein sequence ID" value="PTRK_0000268300.1"/>
    <property type="gene ID" value="PTRK_0000268300"/>
</dbReference>
<dbReference type="EC" id="3.1.1.7" evidence="2"/>
<evidence type="ECO:0000313" key="9">
    <source>
        <dbReference type="Proteomes" id="UP000038045"/>
    </source>
</evidence>
<dbReference type="SUPFAM" id="SSF53474">
    <property type="entry name" value="alpha/beta-Hydrolases"/>
    <property type="match status" value="1"/>
</dbReference>
<organism evidence="9 10">
    <name type="scientific">Parastrongyloides trichosuri</name>
    <name type="common">Possum-specific nematode worm</name>
    <dbReference type="NCBI Taxonomy" id="131310"/>
    <lineage>
        <taxon>Eukaryota</taxon>
        <taxon>Metazoa</taxon>
        <taxon>Ecdysozoa</taxon>
        <taxon>Nematoda</taxon>
        <taxon>Chromadorea</taxon>
        <taxon>Rhabditida</taxon>
        <taxon>Tylenchina</taxon>
        <taxon>Panagrolaimomorpha</taxon>
        <taxon>Strongyloidoidea</taxon>
        <taxon>Strongyloididae</taxon>
        <taxon>Parastrongyloides</taxon>
    </lineage>
</organism>
<dbReference type="InterPro" id="IPR002018">
    <property type="entry name" value="CarbesteraseB"/>
</dbReference>
<dbReference type="GO" id="GO:0019695">
    <property type="term" value="P:choline metabolic process"/>
    <property type="evidence" value="ECO:0007669"/>
    <property type="project" value="TreeGrafter"/>
</dbReference>
<evidence type="ECO:0000256" key="4">
    <source>
        <dbReference type="ARBA" id="ARBA00022801"/>
    </source>
</evidence>
<dbReference type="GO" id="GO:0005886">
    <property type="term" value="C:plasma membrane"/>
    <property type="evidence" value="ECO:0007669"/>
    <property type="project" value="TreeGrafter"/>
</dbReference>
<feature type="domain" description="Carboxylesterase type B" evidence="8">
    <location>
        <begin position="44"/>
        <end position="556"/>
    </location>
</feature>
<dbReference type="GO" id="GO:0006581">
    <property type="term" value="P:acetylcholine catabolic process"/>
    <property type="evidence" value="ECO:0007669"/>
    <property type="project" value="TreeGrafter"/>
</dbReference>
<proteinExistence type="inferred from homology"/>
<reference evidence="10" key="1">
    <citation type="submission" date="2017-02" db="UniProtKB">
        <authorList>
            <consortium name="WormBaseParasite"/>
        </authorList>
    </citation>
    <scope>IDENTIFICATION</scope>
</reference>
<dbReference type="Pfam" id="PF00135">
    <property type="entry name" value="COesterase"/>
    <property type="match status" value="1"/>
</dbReference>
<dbReference type="PROSITE" id="PS00941">
    <property type="entry name" value="CARBOXYLESTERASE_B_2"/>
    <property type="match status" value="1"/>
</dbReference>
<keyword evidence="3" id="KW-0719">Serine esterase</keyword>
<dbReference type="InterPro" id="IPR019819">
    <property type="entry name" value="Carboxylesterase_B_CS"/>
</dbReference>